<evidence type="ECO:0000256" key="6">
    <source>
        <dbReference type="ARBA" id="ARBA00023268"/>
    </source>
</evidence>
<evidence type="ECO:0000256" key="1">
    <source>
        <dbReference type="ARBA" id="ARBA00022645"/>
    </source>
</evidence>
<accession>A0ABU0WTZ4</accession>
<keyword evidence="10" id="KW-0812">Transmembrane</keyword>
<keyword evidence="3" id="KW-0328">Glycosyltransferase</keyword>
<keyword evidence="10" id="KW-0472">Membrane</keyword>
<gene>
    <name evidence="13" type="ORF">CKY47_03195</name>
</gene>
<feature type="region of interest" description="Disordered" evidence="9">
    <location>
        <begin position="795"/>
        <end position="885"/>
    </location>
</feature>
<evidence type="ECO:0000256" key="10">
    <source>
        <dbReference type="SAM" id="Phobius"/>
    </source>
</evidence>
<evidence type="ECO:0000256" key="3">
    <source>
        <dbReference type="ARBA" id="ARBA00022676"/>
    </source>
</evidence>
<evidence type="ECO:0000259" key="11">
    <source>
        <dbReference type="Pfam" id="PF00905"/>
    </source>
</evidence>
<feature type="compositionally biased region" description="Gly residues" evidence="9">
    <location>
        <begin position="1"/>
        <end position="12"/>
    </location>
</feature>
<dbReference type="InterPro" id="IPR012338">
    <property type="entry name" value="Beta-lactam/transpept-like"/>
</dbReference>
<dbReference type="PANTHER" id="PTHR32282:SF34">
    <property type="entry name" value="PENICILLIN-BINDING PROTEIN 1A"/>
    <property type="match status" value="1"/>
</dbReference>
<feature type="compositionally biased region" description="Gly residues" evidence="9">
    <location>
        <begin position="25"/>
        <end position="51"/>
    </location>
</feature>
<feature type="compositionally biased region" description="Gly residues" evidence="9">
    <location>
        <begin position="75"/>
        <end position="90"/>
    </location>
</feature>
<dbReference type="InterPro" id="IPR050396">
    <property type="entry name" value="Glycosyltr_51/Transpeptidase"/>
</dbReference>
<evidence type="ECO:0000313" key="14">
    <source>
        <dbReference type="Proteomes" id="UP001225605"/>
    </source>
</evidence>
<dbReference type="Gene3D" id="1.10.3810.10">
    <property type="entry name" value="Biosynthetic peptidoglycan transglycosylase-like"/>
    <property type="match status" value="1"/>
</dbReference>
<dbReference type="EMBL" id="NSDM01000001">
    <property type="protein sequence ID" value="MDQ2583008.1"/>
    <property type="molecule type" value="Genomic_DNA"/>
</dbReference>
<feature type="domain" description="Glycosyl transferase family 51" evidence="12">
    <location>
        <begin position="227"/>
        <end position="394"/>
    </location>
</feature>
<evidence type="ECO:0000313" key="13">
    <source>
        <dbReference type="EMBL" id="MDQ2583008.1"/>
    </source>
</evidence>
<dbReference type="InterPro" id="IPR036950">
    <property type="entry name" value="PBP_transglycosylase"/>
</dbReference>
<dbReference type="RefSeq" id="WP_306744077.1">
    <property type="nucleotide sequence ID" value="NZ_NSDM01000001.1"/>
</dbReference>
<keyword evidence="5" id="KW-0378">Hydrolase</keyword>
<keyword evidence="4 13" id="KW-0808">Transferase</keyword>
<comment type="catalytic activity">
    <reaction evidence="7">
        <text>Preferential cleavage: (Ac)2-L-Lys-D-Ala-|-D-Ala. Also transpeptidation of peptidyl-alanyl moieties that are N-acyl substituents of D-alanine.</text>
        <dbReference type="EC" id="3.4.16.4"/>
    </reaction>
</comment>
<evidence type="ECO:0000256" key="7">
    <source>
        <dbReference type="ARBA" id="ARBA00034000"/>
    </source>
</evidence>
<keyword evidence="6" id="KW-0511">Multifunctional enzyme</keyword>
<evidence type="ECO:0000256" key="4">
    <source>
        <dbReference type="ARBA" id="ARBA00022679"/>
    </source>
</evidence>
<keyword evidence="14" id="KW-1185">Reference proteome</keyword>
<keyword evidence="2" id="KW-0645">Protease</keyword>
<dbReference type="SUPFAM" id="SSF56601">
    <property type="entry name" value="beta-lactamase/transpeptidase-like"/>
    <property type="match status" value="1"/>
</dbReference>
<evidence type="ECO:0000259" key="12">
    <source>
        <dbReference type="Pfam" id="PF00912"/>
    </source>
</evidence>
<dbReference type="GO" id="GO:0016740">
    <property type="term" value="F:transferase activity"/>
    <property type="evidence" value="ECO:0007669"/>
    <property type="project" value="UniProtKB-KW"/>
</dbReference>
<dbReference type="Gene3D" id="3.40.710.10">
    <property type="entry name" value="DD-peptidase/beta-lactamase superfamily"/>
    <property type="match status" value="1"/>
</dbReference>
<feature type="region of interest" description="Disordered" evidence="9">
    <location>
        <begin position="1"/>
        <end position="138"/>
    </location>
</feature>
<dbReference type="Proteomes" id="UP001225605">
    <property type="component" value="Unassembled WGS sequence"/>
</dbReference>
<name>A0ABU0WTZ4_9PSEU</name>
<feature type="domain" description="Penicillin-binding protein transpeptidase" evidence="11">
    <location>
        <begin position="489"/>
        <end position="756"/>
    </location>
</feature>
<keyword evidence="1" id="KW-0121">Carboxypeptidase</keyword>
<dbReference type="Pfam" id="PF00912">
    <property type="entry name" value="Transgly"/>
    <property type="match status" value="1"/>
</dbReference>
<dbReference type="InterPro" id="IPR023346">
    <property type="entry name" value="Lysozyme-like_dom_sf"/>
</dbReference>
<proteinExistence type="predicted"/>
<feature type="transmembrane region" description="Helical" evidence="10">
    <location>
        <begin position="176"/>
        <end position="196"/>
    </location>
</feature>
<keyword evidence="10" id="KW-1133">Transmembrane helix</keyword>
<evidence type="ECO:0000256" key="8">
    <source>
        <dbReference type="ARBA" id="ARBA00049902"/>
    </source>
</evidence>
<feature type="compositionally biased region" description="Low complexity" evidence="9">
    <location>
        <begin position="841"/>
        <end position="858"/>
    </location>
</feature>
<evidence type="ECO:0000256" key="9">
    <source>
        <dbReference type="SAM" id="MobiDB-lite"/>
    </source>
</evidence>
<comment type="catalytic activity">
    <reaction evidence="8">
        <text>[GlcNAc-(1-&gt;4)-Mur2Ac(oyl-L-Ala-gamma-D-Glu-L-Lys-D-Ala-D-Ala)](n)-di-trans,octa-cis-undecaprenyl diphosphate + beta-D-GlcNAc-(1-&gt;4)-Mur2Ac(oyl-L-Ala-gamma-D-Glu-L-Lys-D-Ala-D-Ala)-di-trans,octa-cis-undecaprenyl diphosphate = [GlcNAc-(1-&gt;4)-Mur2Ac(oyl-L-Ala-gamma-D-Glu-L-Lys-D-Ala-D-Ala)](n+1)-di-trans,octa-cis-undecaprenyl diphosphate + di-trans,octa-cis-undecaprenyl diphosphate + H(+)</text>
        <dbReference type="Rhea" id="RHEA:23708"/>
        <dbReference type="Rhea" id="RHEA-COMP:9602"/>
        <dbReference type="Rhea" id="RHEA-COMP:9603"/>
        <dbReference type="ChEBI" id="CHEBI:15378"/>
        <dbReference type="ChEBI" id="CHEBI:58405"/>
        <dbReference type="ChEBI" id="CHEBI:60033"/>
        <dbReference type="ChEBI" id="CHEBI:78435"/>
        <dbReference type="EC" id="2.4.99.28"/>
    </reaction>
</comment>
<feature type="compositionally biased region" description="Pro residues" evidence="9">
    <location>
        <begin position="61"/>
        <end position="70"/>
    </location>
</feature>
<organism evidence="13 14">
    <name type="scientific">Saccharothrix yanglingensis</name>
    <dbReference type="NCBI Taxonomy" id="659496"/>
    <lineage>
        <taxon>Bacteria</taxon>
        <taxon>Bacillati</taxon>
        <taxon>Actinomycetota</taxon>
        <taxon>Actinomycetes</taxon>
        <taxon>Pseudonocardiales</taxon>
        <taxon>Pseudonocardiaceae</taxon>
        <taxon>Saccharothrix</taxon>
    </lineage>
</organism>
<feature type="compositionally biased region" description="Basic and acidic residues" evidence="9">
    <location>
        <begin position="827"/>
        <end position="837"/>
    </location>
</feature>
<dbReference type="InterPro" id="IPR001460">
    <property type="entry name" value="PCN-bd_Tpept"/>
</dbReference>
<dbReference type="InterPro" id="IPR001264">
    <property type="entry name" value="Glyco_trans_51"/>
</dbReference>
<dbReference type="PANTHER" id="PTHR32282">
    <property type="entry name" value="BINDING PROTEIN TRANSPEPTIDASE, PUTATIVE-RELATED"/>
    <property type="match status" value="1"/>
</dbReference>
<evidence type="ECO:0000256" key="2">
    <source>
        <dbReference type="ARBA" id="ARBA00022670"/>
    </source>
</evidence>
<feature type="compositionally biased region" description="Gly residues" evidence="9">
    <location>
        <begin position="876"/>
        <end position="885"/>
    </location>
</feature>
<dbReference type="SUPFAM" id="SSF53955">
    <property type="entry name" value="Lysozyme-like"/>
    <property type="match status" value="1"/>
</dbReference>
<reference evidence="13 14" key="1">
    <citation type="submission" date="2017-06" db="EMBL/GenBank/DDBJ databases">
        <title>Cultured bacterium strain Saccharothrix yanglingensis Hhs.015.</title>
        <authorList>
            <person name="Xia Y."/>
        </authorList>
    </citation>
    <scope>NUCLEOTIDE SEQUENCE [LARGE SCALE GENOMIC DNA]</scope>
    <source>
        <strain evidence="13 14">Hhs.015</strain>
    </source>
</reference>
<protein>
    <submittedName>
        <fullName evidence="13">Glycosyl transferase</fullName>
    </submittedName>
</protein>
<dbReference type="Pfam" id="PF00905">
    <property type="entry name" value="Transpeptidase"/>
    <property type="match status" value="1"/>
</dbReference>
<comment type="caution">
    <text evidence="13">The sequence shown here is derived from an EMBL/GenBank/DDBJ whole genome shotgun (WGS) entry which is preliminary data.</text>
</comment>
<sequence>MPSGGIPSGGIPRGAQPPRRPNGPGAPGGIPGAPGNGRPGAPGGRPGGPAGPGAAAGSVPGGPPQRPSTPPGGVRRPGGPVGPGAPVGPGGRPPVGGPGGPRRPGGPGPERRPGEEPTDLLPPVQQSTPREPQLLTHREDEVEVEPFYDDEYDEELTEAEARVVRRKRIWRRVRRTTYVALGLMMLAPVVAFAIAYQVVEVPIPEEIAAQQGKAISIRYSDGSEMVRIASGEANRTMIKYEDLPDSIKQAVFAAEDPTFETNLGFDMTAIARAVYYQVTGGDSGGSGLTQQYVKKATGKEDGTITRKFNEMVTAYKMSEQQDKKDILTAYLNTIYFGKGAYGIKTAAKAYFGIDDLQQVTHSQAALLAGMIQNPSRSEQAAYTAERWDYVMRRLLEMNWITQEYRDTEQFPVIVEQAEQGGLTGARLHIRQQILNEMSSEKVDWDLEKLQSIGGTVHTTIDPAMQAAAEQAVDEVMRGQNPELRTSMSAIDPATGAVKAYWGGADGGGIDYQTGTLQEPGSSFKPFDFVAALQAGEGAGEVYDGSSPREFPGRTGANSVKNSPGVACRVPKQCTVREAMVKSVNTVFFDMALKLGTGKVAEAAHQAGIPREVTIGDTTTKLLVGEGGTAPDGNISIGGGQTLVRPFDITTAYATFAARGVYHEPFFITKIVNTEDQPVYQRIDESRPAFDPDPKKSQDIADNVTDVLKGIPTGKIACAGGRECAGKTGTHELQGSTENAKAWMAGYTPTLAASVWLGTDAGNIALKEPNGRTDIYGSGVPGQIWKRFMDKALNGAPMEKFPRPNPIGQFEEPKITTTTTTTTPTTTTEKRDDDRPPSQDKPTTTTPTTTTTTTRTGGPCRPPLCTTTSQEPEPDPIGGGGAPPSG</sequence>
<evidence type="ECO:0000256" key="5">
    <source>
        <dbReference type="ARBA" id="ARBA00022801"/>
    </source>
</evidence>
<feature type="compositionally biased region" description="Low complexity" evidence="9">
    <location>
        <begin position="815"/>
        <end position="826"/>
    </location>
</feature>